<evidence type="ECO:0000313" key="2">
    <source>
        <dbReference type="EMBL" id="VBB08466.1"/>
    </source>
</evidence>
<evidence type="ECO:0000259" key="1">
    <source>
        <dbReference type="Pfam" id="PF10502"/>
    </source>
</evidence>
<dbReference type="Proteomes" id="UP000277811">
    <property type="component" value="Unassembled WGS sequence"/>
</dbReference>
<dbReference type="InterPro" id="IPR019533">
    <property type="entry name" value="Peptidase_S26"/>
</dbReference>
<proteinExistence type="predicted"/>
<name>A0A498R6W0_9FIRM</name>
<accession>A0A498R6W0</accession>
<dbReference type="GO" id="GO:0006465">
    <property type="term" value="P:signal peptide processing"/>
    <property type="evidence" value="ECO:0007669"/>
    <property type="project" value="InterPro"/>
</dbReference>
<organism evidence="2 3">
    <name type="scientific">Lucifera butyrica</name>
    <dbReference type="NCBI Taxonomy" id="1351585"/>
    <lineage>
        <taxon>Bacteria</taxon>
        <taxon>Bacillati</taxon>
        <taxon>Bacillota</taxon>
        <taxon>Negativicutes</taxon>
        <taxon>Veillonellales</taxon>
        <taxon>Veillonellaceae</taxon>
        <taxon>Lucifera</taxon>
    </lineage>
</organism>
<protein>
    <submittedName>
        <fullName evidence="2">Peptidase s24/s26a/s26b/s26c</fullName>
    </submittedName>
</protein>
<gene>
    <name evidence="2" type="ORF">LUCI_3738</name>
</gene>
<dbReference type="GO" id="GO:0004252">
    <property type="term" value="F:serine-type endopeptidase activity"/>
    <property type="evidence" value="ECO:0007669"/>
    <property type="project" value="InterPro"/>
</dbReference>
<keyword evidence="3" id="KW-1185">Reference proteome</keyword>
<dbReference type="AlphaFoldDB" id="A0A498R6W0"/>
<dbReference type="EMBL" id="UPPP01000091">
    <property type="protein sequence ID" value="VBB08466.1"/>
    <property type="molecule type" value="Genomic_DNA"/>
</dbReference>
<evidence type="ECO:0000313" key="3">
    <source>
        <dbReference type="Proteomes" id="UP000277811"/>
    </source>
</evidence>
<sequence>MWPLVGIGIVILLWLCNFTFGAKLQKQYYFNLTNSVPIGIYKVVPGSTVGIGEYVVFDLPDRIANQIEGRSWYDRNIPLIKRVEGLPGDQFEIRNYGFFINDSYIGPVFQADTAGLPLPQDHGVHTVRPGRFLPVAADIPNSFDGRYYGDVATSQIRAIVKPIWVLKEGF</sequence>
<reference evidence="2 3" key="1">
    <citation type="submission" date="2018-06" db="EMBL/GenBank/DDBJ databases">
        <authorList>
            <person name="Strepis N."/>
        </authorList>
    </citation>
    <scope>NUCLEOTIDE SEQUENCE [LARGE SCALE GENOMIC DNA]</scope>
    <source>
        <strain evidence="2">LUCI</strain>
    </source>
</reference>
<dbReference type="Pfam" id="PF10502">
    <property type="entry name" value="Peptidase_S26"/>
    <property type="match status" value="1"/>
</dbReference>
<dbReference type="InterPro" id="IPR036286">
    <property type="entry name" value="LexA/Signal_pep-like_sf"/>
</dbReference>
<feature type="domain" description="Peptidase S26" evidence="1">
    <location>
        <begin position="9"/>
        <end position="163"/>
    </location>
</feature>
<dbReference type="SUPFAM" id="SSF51306">
    <property type="entry name" value="LexA/Signal peptidase"/>
    <property type="match status" value="1"/>
</dbReference>
<dbReference type="Gene3D" id="2.10.109.10">
    <property type="entry name" value="Umud Fragment, subunit A"/>
    <property type="match status" value="1"/>
</dbReference>